<dbReference type="GO" id="GO:0005737">
    <property type="term" value="C:cytoplasm"/>
    <property type="evidence" value="ECO:0007669"/>
    <property type="project" value="TreeGrafter"/>
</dbReference>
<dbReference type="InterPro" id="IPR020806">
    <property type="entry name" value="PKS_PP-bd"/>
</dbReference>
<dbReference type="CDD" id="cd05930">
    <property type="entry name" value="A_NRPS"/>
    <property type="match status" value="1"/>
</dbReference>
<name>A0A093RBX0_9GAMM</name>
<protein>
    <submittedName>
        <fullName evidence="4">Peptide synthetase</fullName>
    </submittedName>
</protein>
<dbReference type="InterPro" id="IPR000873">
    <property type="entry name" value="AMP-dep_synth/lig_dom"/>
</dbReference>
<dbReference type="AlphaFoldDB" id="A0A093RBX0"/>
<organism evidence="4 5">
    <name type="scientific">Pectobacterium betavasculorum</name>
    <dbReference type="NCBI Taxonomy" id="55207"/>
    <lineage>
        <taxon>Bacteria</taxon>
        <taxon>Pseudomonadati</taxon>
        <taxon>Pseudomonadota</taxon>
        <taxon>Gammaproteobacteria</taxon>
        <taxon>Enterobacterales</taxon>
        <taxon>Pectobacteriaceae</taxon>
        <taxon>Pectobacterium</taxon>
    </lineage>
</organism>
<evidence type="ECO:0000256" key="2">
    <source>
        <dbReference type="ARBA" id="ARBA00022553"/>
    </source>
</evidence>
<dbReference type="FunFam" id="3.40.50.980:FF:000001">
    <property type="entry name" value="Non-ribosomal peptide synthetase"/>
    <property type="match status" value="1"/>
</dbReference>
<dbReference type="InterPro" id="IPR009081">
    <property type="entry name" value="PP-bd_ACP"/>
</dbReference>
<dbReference type="Gene3D" id="1.10.1200.10">
    <property type="entry name" value="ACP-like"/>
    <property type="match status" value="1"/>
</dbReference>
<dbReference type="InterPro" id="IPR010071">
    <property type="entry name" value="AA_adenyl_dom"/>
</dbReference>
<dbReference type="RefSeq" id="WP_039325841.1">
    <property type="nucleotide sequence ID" value="NZ_JQHM01000018.1"/>
</dbReference>
<dbReference type="SMART" id="SM00823">
    <property type="entry name" value="PKS_PP"/>
    <property type="match status" value="1"/>
</dbReference>
<dbReference type="Gene3D" id="3.30.559.10">
    <property type="entry name" value="Chloramphenicol acetyltransferase-like domain"/>
    <property type="match status" value="1"/>
</dbReference>
<dbReference type="GO" id="GO:0043041">
    <property type="term" value="P:amino acid activation for nonribosomal peptide biosynthetic process"/>
    <property type="evidence" value="ECO:0007669"/>
    <property type="project" value="TreeGrafter"/>
</dbReference>
<dbReference type="NCBIfam" id="TIGR01733">
    <property type="entry name" value="AA-adenyl-dom"/>
    <property type="match status" value="1"/>
</dbReference>
<dbReference type="PROSITE" id="PS00455">
    <property type="entry name" value="AMP_BINDING"/>
    <property type="match status" value="1"/>
</dbReference>
<proteinExistence type="predicted"/>
<dbReference type="PANTHER" id="PTHR45527">
    <property type="entry name" value="NONRIBOSOMAL PEPTIDE SYNTHETASE"/>
    <property type="match status" value="1"/>
</dbReference>
<keyword evidence="1" id="KW-0596">Phosphopantetheine</keyword>
<dbReference type="Gene3D" id="2.30.38.10">
    <property type="entry name" value="Luciferase, Domain 3"/>
    <property type="match status" value="1"/>
</dbReference>
<sequence length="1047" mass="115464">MKPLSVAQHGLWLGHALNDDKATFNTAECIAFDGKVDIEAMLSAIRQAVMECECLYCQFVEVAGEHAEQPEIGFVASQLPVPIGVLPIVELLPAPMTDEEQTIRQWARDEISLPLDLLNGLPCRFALLCGEKRDFLYSCVHHIALDGFGTTMLFQRIAQIYTALTTGQSAPVAEFGPFSEVLEEERQRDASGQTAQARDFWLETLHAMPEPASFSEKKAPIAARFLRQSCDMPADLWQSLTALCEGNKISWPDLFLAMLATHLKLVSGSDRLTFGMMVMNRIGSASLMVPSMQMNIVPLCIQVDEQADFVTLAQQVARTKRTLRRHQHYRYEHLRRDLNRVGGEQRLFGPLINIMPFDHPLNYGSLSSSTLNLSAGPVEDLTIEIHFKPDGTPVLDFDANPACYSAEALASLQETLFTLLQRWLAQPQQTSGELLGRWLREERELALITSREPEPFVEPVLTAIAKQARKNPSHIALAQRDRQYSYQQLLGLSGQAAAALHERGIQPGERIGIMLNRSPETIISLLAVMQCGAVYVPLDPEQPRERQQHIIQIAGLRTIVTQADYQHRLASVFSGEIVLAGHLLSSNAQAVALPTAESREGQIAYVMFTSGSTGLPKGVEIGASALDHFTAAARQRYGLSAADRVLQFAPFNFDASIEEIFATLTSGATLVLRTDEMLESIPTFVEQVDAQAITLLDLPTAFWNEWVVGLKTGTLTLPSALRAIIIGGEAVYPEQLVQWQRHAPNTLRLINTYGPTETTVVATSSDLQTQPADVAQLPIGLPLAGVNALVLAAGDRPAAEGELVLLGPTLAAGYIGTEHSAFTQLAVGDRELPAYRTGDRVRLEKGQLLYLGRMDNEFKISGYRIQPGEVEAHLLAQPDVDEACVQGIVYPNGVRRLVAFVATKEGEIDARALKQRLSSVLPPAMIPTDYRAFHQLPKTGSNKVDRKRLLVEYHDDAPTQALASDTENRVSAIWQQILGVSGIQSRDNFFELGGQSLQTIQIVNRLAAEFSVSIKVSDVFDHPQLSDFCRYLDDRLSQDENSVEMVW</sequence>
<dbReference type="Gene3D" id="3.40.50.980">
    <property type="match status" value="2"/>
</dbReference>
<evidence type="ECO:0000313" key="5">
    <source>
        <dbReference type="Proteomes" id="UP000032874"/>
    </source>
</evidence>
<feature type="domain" description="Carrier" evidence="3">
    <location>
        <begin position="961"/>
        <end position="1036"/>
    </location>
</feature>
<dbReference type="Pfam" id="PF13193">
    <property type="entry name" value="AMP-binding_C"/>
    <property type="match status" value="1"/>
</dbReference>
<dbReference type="Gene3D" id="3.30.300.30">
    <property type="match status" value="1"/>
</dbReference>
<dbReference type="InterPro" id="IPR001242">
    <property type="entry name" value="Condensation_dom"/>
</dbReference>
<dbReference type="Pfam" id="PF00668">
    <property type="entry name" value="Condensation"/>
    <property type="match status" value="1"/>
</dbReference>
<dbReference type="Pfam" id="PF00501">
    <property type="entry name" value="AMP-binding"/>
    <property type="match status" value="1"/>
</dbReference>
<dbReference type="EMBL" id="JQHM01000018">
    <property type="protein sequence ID" value="KFX00577.1"/>
    <property type="molecule type" value="Genomic_DNA"/>
</dbReference>
<dbReference type="PANTHER" id="PTHR45527:SF1">
    <property type="entry name" value="FATTY ACID SYNTHASE"/>
    <property type="match status" value="1"/>
</dbReference>
<dbReference type="GO" id="GO:0031177">
    <property type="term" value="F:phosphopantetheine binding"/>
    <property type="evidence" value="ECO:0007669"/>
    <property type="project" value="InterPro"/>
</dbReference>
<dbReference type="GO" id="GO:0044550">
    <property type="term" value="P:secondary metabolite biosynthetic process"/>
    <property type="evidence" value="ECO:0007669"/>
    <property type="project" value="TreeGrafter"/>
</dbReference>
<reference evidence="4 5" key="1">
    <citation type="submission" date="2014-08" db="EMBL/GenBank/DDBJ databases">
        <title>Genome sequences of NCPPB Pectobacterium isolates.</title>
        <authorList>
            <person name="Glover R.H."/>
            <person name="Sapp M."/>
            <person name="Elphinstone J."/>
        </authorList>
    </citation>
    <scope>NUCLEOTIDE SEQUENCE [LARGE SCALE GENOMIC DNA]</scope>
    <source>
        <strain evidence="4 5">NCPPB 2795</strain>
    </source>
</reference>
<dbReference type="InterPro" id="IPR036736">
    <property type="entry name" value="ACP-like_sf"/>
</dbReference>
<dbReference type="InterPro" id="IPR020845">
    <property type="entry name" value="AMP-binding_CS"/>
</dbReference>
<dbReference type="InterPro" id="IPR023213">
    <property type="entry name" value="CAT-like_dom_sf"/>
</dbReference>
<dbReference type="InterPro" id="IPR025110">
    <property type="entry name" value="AMP-bd_C"/>
</dbReference>
<dbReference type="eggNOG" id="COG1020">
    <property type="taxonomic scope" value="Bacteria"/>
</dbReference>
<dbReference type="GO" id="GO:0003824">
    <property type="term" value="F:catalytic activity"/>
    <property type="evidence" value="ECO:0007669"/>
    <property type="project" value="InterPro"/>
</dbReference>
<comment type="caution">
    <text evidence="4">The sequence shown here is derived from an EMBL/GenBank/DDBJ whole genome shotgun (WGS) entry which is preliminary data.</text>
</comment>
<evidence type="ECO:0000313" key="4">
    <source>
        <dbReference type="EMBL" id="KFX00577.1"/>
    </source>
</evidence>
<dbReference type="SUPFAM" id="SSF56801">
    <property type="entry name" value="Acetyl-CoA synthetase-like"/>
    <property type="match status" value="1"/>
</dbReference>
<dbReference type="Gene3D" id="3.30.559.30">
    <property type="entry name" value="Nonribosomal peptide synthetase, condensation domain"/>
    <property type="match status" value="1"/>
</dbReference>
<dbReference type="SUPFAM" id="SSF47336">
    <property type="entry name" value="ACP-like"/>
    <property type="match status" value="1"/>
</dbReference>
<dbReference type="SUPFAM" id="SSF52777">
    <property type="entry name" value="CoA-dependent acyltransferases"/>
    <property type="match status" value="2"/>
</dbReference>
<dbReference type="Pfam" id="PF00550">
    <property type="entry name" value="PP-binding"/>
    <property type="match status" value="1"/>
</dbReference>
<accession>A0A093RBX0</accession>
<dbReference type="Proteomes" id="UP000032874">
    <property type="component" value="Unassembled WGS sequence"/>
</dbReference>
<keyword evidence="2" id="KW-0597">Phosphoprotein</keyword>
<dbReference type="InterPro" id="IPR045851">
    <property type="entry name" value="AMP-bd_C_sf"/>
</dbReference>
<dbReference type="STRING" id="55207.KP22_19840"/>
<dbReference type="PROSITE" id="PS50075">
    <property type="entry name" value="CARRIER"/>
    <property type="match status" value="1"/>
</dbReference>
<gene>
    <name evidence="4" type="ORF">KP22_19840</name>
</gene>
<evidence type="ECO:0000259" key="3">
    <source>
        <dbReference type="PROSITE" id="PS50075"/>
    </source>
</evidence>
<evidence type="ECO:0000256" key="1">
    <source>
        <dbReference type="ARBA" id="ARBA00022450"/>
    </source>
</evidence>